<evidence type="ECO:0000313" key="3">
    <source>
        <dbReference type="Proteomes" id="UP001303473"/>
    </source>
</evidence>
<evidence type="ECO:0000256" key="1">
    <source>
        <dbReference type="SAM" id="SignalP"/>
    </source>
</evidence>
<feature type="signal peptide" evidence="1">
    <location>
        <begin position="1"/>
        <end position="21"/>
    </location>
</feature>
<keyword evidence="3" id="KW-1185">Reference proteome</keyword>
<feature type="chain" id="PRO_5042913204" description="AA1-like domain-containing protein" evidence="1">
    <location>
        <begin position="22"/>
        <end position="182"/>
    </location>
</feature>
<dbReference type="EMBL" id="MU854039">
    <property type="protein sequence ID" value="KAK3934007.1"/>
    <property type="molecule type" value="Genomic_DNA"/>
</dbReference>
<accession>A0AAN6RXZ1</accession>
<name>A0AAN6RXZ1_9PEZI</name>
<evidence type="ECO:0008006" key="4">
    <source>
        <dbReference type="Google" id="ProtNLM"/>
    </source>
</evidence>
<sequence>MRSSVLFFFPILTWWCGQVWCSVQDEGCYNKSIALTNLTIYAAEVILGDPLKGENSSIAFQLFNTALGADGTDAQCSAHTAALTPQGTQSDPYVWYGCFVESRDTSANISARFRYDGTIDQLTVNETWTCYDNNQTVLFTAYGMNDLAVTCTGNDTFAHQCAQDVNSTQAFEVSIMARRIPS</sequence>
<organism evidence="2 3">
    <name type="scientific">Diplogelasinospora grovesii</name>
    <dbReference type="NCBI Taxonomy" id="303347"/>
    <lineage>
        <taxon>Eukaryota</taxon>
        <taxon>Fungi</taxon>
        <taxon>Dikarya</taxon>
        <taxon>Ascomycota</taxon>
        <taxon>Pezizomycotina</taxon>
        <taxon>Sordariomycetes</taxon>
        <taxon>Sordariomycetidae</taxon>
        <taxon>Sordariales</taxon>
        <taxon>Diplogelasinosporaceae</taxon>
        <taxon>Diplogelasinospora</taxon>
    </lineage>
</organism>
<dbReference type="Proteomes" id="UP001303473">
    <property type="component" value="Unassembled WGS sequence"/>
</dbReference>
<evidence type="ECO:0000313" key="2">
    <source>
        <dbReference type="EMBL" id="KAK3934007.1"/>
    </source>
</evidence>
<protein>
    <recommendedName>
        <fullName evidence="4">AA1-like domain-containing protein</fullName>
    </recommendedName>
</protein>
<keyword evidence="1" id="KW-0732">Signal</keyword>
<proteinExistence type="predicted"/>
<gene>
    <name evidence="2" type="ORF">QBC46DRAFT_325764</name>
</gene>
<reference evidence="3" key="1">
    <citation type="journal article" date="2023" name="Mol. Phylogenet. Evol.">
        <title>Genome-scale phylogeny and comparative genomics of the fungal order Sordariales.</title>
        <authorList>
            <person name="Hensen N."/>
            <person name="Bonometti L."/>
            <person name="Westerberg I."/>
            <person name="Brannstrom I.O."/>
            <person name="Guillou S."/>
            <person name="Cros-Aarteil S."/>
            <person name="Calhoun S."/>
            <person name="Haridas S."/>
            <person name="Kuo A."/>
            <person name="Mondo S."/>
            <person name="Pangilinan J."/>
            <person name="Riley R."/>
            <person name="LaButti K."/>
            <person name="Andreopoulos B."/>
            <person name="Lipzen A."/>
            <person name="Chen C."/>
            <person name="Yan M."/>
            <person name="Daum C."/>
            <person name="Ng V."/>
            <person name="Clum A."/>
            <person name="Steindorff A."/>
            <person name="Ohm R.A."/>
            <person name="Martin F."/>
            <person name="Silar P."/>
            <person name="Natvig D.O."/>
            <person name="Lalanne C."/>
            <person name="Gautier V."/>
            <person name="Ament-Velasquez S.L."/>
            <person name="Kruys A."/>
            <person name="Hutchinson M.I."/>
            <person name="Powell A.J."/>
            <person name="Barry K."/>
            <person name="Miller A.N."/>
            <person name="Grigoriev I.V."/>
            <person name="Debuchy R."/>
            <person name="Gladieux P."/>
            <person name="Hiltunen Thoren M."/>
            <person name="Johannesson H."/>
        </authorList>
    </citation>
    <scope>NUCLEOTIDE SEQUENCE [LARGE SCALE GENOMIC DNA]</scope>
    <source>
        <strain evidence="3">CBS 340.73</strain>
    </source>
</reference>
<dbReference type="AlphaFoldDB" id="A0AAN6RXZ1"/>
<comment type="caution">
    <text evidence="2">The sequence shown here is derived from an EMBL/GenBank/DDBJ whole genome shotgun (WGS) entry which is preliminary data.</text>
</comment>